<organism evidence="2 3">
    <name type="scientific">Formimonas warabiya</name>
    <dbReference type="NCBI Taxonomy" id="1761012"/>
    <lineage>
        <taxon>Bacteria</taxon>
        <taxon>Bacillati</taxon>
        <taxon>Bacillota</taxon>
        <taxon>Clostridia</taxon>
        <taxon>Eubacteriales</taxon>
        <taxon>Peptococcaceae</taxon>
        <taxon>Candidatus Formimonas</taxon>
    </lineage>
</organism>
<dbReference type="InterPro" id="IPR013321">
    <property type="entry name" value="Arc_rbn_hlx_hlx"/>
</dbReference>
<dbReference type="InterPro" id="IPR002145">
    <property type="entry name" value="CopG"/>
</dbReference>
<name>A0A3G1KTU0_FORW1</name>
<dbReference type="Proteomes" id="UP000323521">
    <property type="component" value="Chromosome"/>
</dbReference>
<dbReference type="OrthoDB" id="1634058at2"/>
<dbReference type="KEGG" id="fwa:DCMF_13135"/>
<protein>
    <recommendedName>
        <fullName evidence="1">Ribbon-helix-helix protein CopG domain-containing protein</fullName>
    </recommendedName>
</protein>
<accession>A0A3G1KTU0</accession>
<dbReference type="InterPro" id="IPR010985">
    <property type="entry name" value="Ribbon_hlx_hlx"/>
</dbReference>
<gene>
    <name evidence="2" type="ORF">DCMF_13135</name>
</gene>
<evidence type="ECO:0000313" key="2">
    <source>
        <dbReference type="EMBL" id="ATW25575.1"/>
    </source>
</evidence>
<proteinExistence type="predicted"/>
<dbReference type="EMBL" id="CP017634">
    <property type="protein sequence ID" value="ATW25575.1"/>
    <property type="molecule type" value="Genomic_DNA"/>
</dbReference>
<evidence type="ECO:0000259" key="1">
    <source>
        <dbReference type="Pfam" id="PF01402"/>
    </source>
</evidence>
<dbReference type="AlphaFoldDB" id="A0A3G1KTU0"/>
<dbReference type="Gene3D" id="1.10.1220.10">
    <property type="entry name" value="Met repressor-like"/>
    <property type="match status" value="1"/>
</dbReference>
<reference evidence="2 3" key="1">
    <citation type="submission" date="2016-10" db="EMBL/GenBank/DDBJ databases">
        <title>Complete Genome Sequence of Peptococcaceae strain DCMF.</title>
        <authorList>
            <person name="Edwards R.J."/>
            <person name="Holland S.I."/>
            <person name="Deshpande N.P."/>
            <person name="Wong Y.K."/>
            <person name="Ertan H."/>
            <person name="Manefield M."/>
            <person name="Russell T.L."/>
            <person name="Lee M.J."/>
        </authorList>
    </citation>
    <scope>NUCLEOTIDE SEQUENCE [LARGE SCALE GENOMIC DNA]</scope>
    <source>
        <strain evidence="2 3">DCMF</strain>
    </source>
</reference>
<dbReference type="GO" id="GO:0006355">
    <property type="term" value="P:regulation of DNA-templated transcription"/>
    <property type="evidence" value="ECO:0007669"/>
    <property type="project" value="InterPro"/>
</dbReference>
<dbReference type="SUPFAM" id="SSF47598">
    <property type="entry name" value="Ribbon-helix-helix"/>
    <property type="match status" value="1"/>
</dbReference>
<evidence type="ECO:0000313" key="3">
    <source>
        <dbReference type="Proteomes" id="UP000323521"/>
    </source>
</evidence>
<feature type="domain" description="Ribbon-helix-helix protein CopG" evidence="1">
    <location>
        <begin position="12"/>
        <end position="51"/>
    </location>
</feature>
<dbReference type="Pfam" id="PF01402">
    <property type="entry name" value="RHH_1"/>
    <property type="match status" value="1"/>
</dbReference>
<sequence length="99" mass="11771">MSLEVCPVPNLKRIMISIPDQLLQEFDGLVNHENKNRSEFIREAMKFYIAERRRRILHEQMKKGYQEMANINLSIARECFSMEHEAFEDPGEKIAECRK</sequence>
<dbReference type="CDD" id="cd22231">
    <property type="entry name" value="RHH_NikR_HicB-like"/>
    <property type="match status" value="1"/>
</dbReference>
<keyword evidence="3" id="KW-1185">Reference proteome</keyword>